<dbReference type="GO" id="GO:0045892">
    <property type="term" value="P:negative regulation of DNA-templated transcription"/>
    <property type="evidence" value="ECO:0007669"/>
    <property type="project" value="InterPro"/>
</dbReference>
<feature type="domain" description="Bacterial purine repressor N-terminal" evidence="7">
    <location>
        <begin position="23"/>
        <end position="92"/>
    </location>
</feature>
<accession>E0NIK3</accession>
<evidence type="ECO:0000313" key="9">
    <source>
        <dbReference type="Proteomes" id="UP000004470"/>
    </source>
</evidence>
<dbReference type="InterPro" id="IPR050118">
    <property type="entry name" value="Pur/Pyrimidine_PRTase"/>
</dbReference>
<dbReference type="InterPro" id="IPR015265">
    <property type="entry name" value="PuR_N"/>
</dbReference>
<dbReference type="InterPro" id="IPR029057">
    <property type="entry name" value="PRTase-like"/>
</dbReference>
<comment type="similarity">
    <text evidence="5">Belongs to the purine/pyrimidine phosphoribosyltransferase family. PurR subfamily.</text>
</comment>
<dbReference type="Proteomes" id="UP000004470">
    <property type="component" value="Unassembled WGS sequence"/>
</dbReference>
<dbReference type="eggNOG" id="COG0503">
    <property type="taxonomic scope" value="Bacteria"/>
</dbReference>
<reference evidence="8" key="1">
    <citation type="submission" date="2010-07" db="EMBL/GenBank/DDBJ databases">
        <authorList>
            <person name="Muzny D."/>
            <person name="Qin X."/>
            <person name="Deng J."/>
            <person name="Jiang H."/>
            <person name="Liu Y."/>
            <person name="Qu J."/>
            <person name="Song X.-Z."/>
            <person name="Zhang L."/>
            <person name="Thornton R."/>
            <person name="Coyle M."/>
            <person name="Francisco L."/>
            <person name="Jackson L."/>
            <person name="Javaid M."/>
            <person name="Korchina V."/>
            <person name="Kovar C."/>
            <person name="Mata R."/>
            <person name="Mathew T."/>
            <person name="Ngo R."/>
            <person name="Nguyen L."/>
            <person name="Nguyen N."/>
            <person name="Okwuonu G."/>
            <person name="Ongeri F."/>
            <person name="Pham C."/>
            <person name="Simmons D."/>
            <person name="Wilczek-Boney K."/>
            <person name="Hale W."/>
            <person name="Jakkamsetti A."/>
            <person name="Pham P."/>
            <person name="Ruth R."/>
            <person name="San Lucas F."/>
            <person name="Warren J."/>
            <person name="Zhang J."/>
            <person name="Zhao Z."/>
            <person name="Zhou C."/>
            <person name="Zhu D."/>
            <person name="Lee S."/>
            <person name="Bess C."/>
            <person name="Blankenburg K."/>
            <person name="Forbes L."/>
            <person name="Fu Q."/>
            <person name="Gubbala S."/>
            <person name="Hirani K."/>
            <person name="Jayaseelan J.C."/>
            <person name="Lara F."/>
            <person name="Munidasa M."/>
            <person name="Palculict T."/>
            <person name="Patil S."/>
            <person name="Pu L.-L."/>
            <person name="Saada N."/>
            <person name="Tang L."/>
            <person name="Weissenberger G."/>
            <person name="Zhu Y."/>
            <person name="Hemphill L."/>
            <person name="Shang Y."/>
            <person name="Youmans B."/>
            <person name="Ayvaz T."/>
            <person name="Ross M."/>
            <person name="Santibanez J."/>
            <person name="Aqrawi P."/>
            <person name="Gross S."/>
            <person name="Joshi V."/>
            <person name="Fowler G."/>
            <person name="Nazareth L."/>
            <person name="Reid J."/>
            <person name="Worley K."/>
            <person name="Petrosino J."/>
            <person name="Highlander S."/>
            <person name="Gibbs R."/>
        </authorList>
    </citation>
    <scope>NUCLEOTIDE SEQUENCE [LARGE SCALE GENOMIC DNA]</scope>
    <source>
        <strain evidence="8">DSM 20284</strain>
    </source>
</reference>
<evidence type="ECO:0000256" key="3">
    <source>
        <dbReference type="ARBA" id="ARBA00023125"/>
    </source>
</evidence>
<comment type="caution">
    <text evidence="8">The sequence shown here is derived from an EMBL/GenBank/DDBJ whole genome shotgun (WGS) entry which is preliminary data.</text>
</comment>
<dbReference type="CDD" id="cd06223">
    <property type="entry name" value="PRTases_typeI"/>
    <property type="match status" value="1"/>
</dbReference>
<organism evidence="8 9">
    <name type="scientific">Pediococcus acidilactici DSM 20284</name>
    <dbReference type="NCBI Taxonomy" id="862514"/>
    <lineage>
        <taxon>Bacteria</taxon>
        <taxon>Bacillati</taxon>
        <taxon>Bacillota</taxon>
        <taxon>Bacilli</taxon>
        <taxon>Lactobacillales</taxon>
        <taxon>Lactobacillaceae</taxon>
        <taxon>Pediococcus</taxon>
        <taxon>Pediococcus acidilactici group</taxon>
    </lineage>
</organism>
<dbReference type="InterPro" id="IPR036388">
    <property type="entry name" value="WH-like_DNA-bd_sf"/>
</dbReference>
<dbReference type="GO" id="GO:0045982">
    <property type="term" value="P:negative regulation of purine nucleobase metabolic process"/>
    <property type="evidence" value="ECO:0007669"/>
    <property type="project" value="InterPro"/>
</dbReference>
<evidence type="ECO:0000256" key="5">
    <source>
        <dbReference type="ARBA" id="ARBA00049656"/>
    </source>
</evidence>
<protein>
    <submittedName>
        <fullName evidence="8">Pur operon repressor PurR</fullName>
    </submittedName>
</protein>
<feature type="domain" description="Phosphoribosyltransferase" evidence="6">
    <location>
        <begin position="130"/>
        <end position="270"/>
    </location>
</feature>
<dbReference type="AlphaFoldDB" id="E0NIK3"/>
<dbReference type="HOGENOM" id="CLU_088227_0_0_9"/>
<keyword evidence="3" id="KW-0238">DNA-binding</keyword>
<dbReference type="EMBL" id="AEEG01000009">
    <property type="protein sequence ID" value="EFL94966.1"/>
    <property type="molecule type" value="Genomic_DNA"/>
</dbReference>
<dbReference type="PANTHER" id="PTHR43864">
    <property type="entry name" value="HYPOXANTHINE/GUANINE PHOSPHORIBOSYLTRANSFERASE"/>
    <property type="match status" value="1"/>
</dbReference>
<dbReference type="Pfam" id="PF00156">
    <property type="entry name" value="Pribosyltran"/>
    <property type="match status" value="1"/>
</dbReference>
<proteinExistence type="inferred from homology"/>
<keyword evidence="2" id="KW-0805">Transcription regulation</keyword>
<dbReference type="InterPro" id="IPR000836">
    <property type="entry name" value="PRTase_dom"/>
</dbReference>
<sequence length="297" mass="32982">MILVNENKYLIDKRSGVKAMKLKRSERLIDMTNYLINHPRTLITSGFFVKRYSSAKSSISEDLSIMKSTLAKRQLGTIEITNGAAGGIKYLPGIGKAEAQKVIQDLTEQLSDPDRKLPGGYLYMSDLLGHPDTLRAIGRMLASEYVFSDVDAVMTVETKGIPLAQAVANYLNVPFIIVRHESVITEGSTISVNYVSRSSERIQKMELSKRSLQRGMKVLIVDDFMKGGGTVHAMVDLLKEFEAELIGISVLAEGTYKGQRAIEDFTSLLNVDTSQAGQVQIKAGNYFERNFKEDTKE</sequence>
<evidence type="ECO:0000259" key="6">
    <source>
        <dbReference type="Pfam" id="PF00156"/>
    </source>
</evidence>
<dbReference type="PANTHER" id="PTHR43864:SF2">
    <property type="entry name" value="PUR OPERON REPRESSOR"/>
    <property type="match status" value="1"/>
</dbReference>
<keyword evidence="4" id="KW-0804">Transcription</keyword>
<evidence type="ECO:0000256" key="1">
    <source>
        <dbReference type="ARBA" id="ARBA00011738"/>
    </source>
</evidence>
<name>E0NIK3_PEDAC</name>
<gene>
    <name evidence="8" type="primary">purR</name>
    <name evidence="8" type="ORF">HMPREF0623_1834</name>
</gene>
<keyword evidence="9" id="KW-1185">Reference proteome</keyword>
<evidence type="ECO:0000256" key="2">
    <source>
        <dbReference type="ARBA" id="ARBA00023015"/>
    </source>
</evidence>
<dbReference type="SUPFAM" id="SSF53271">
    <property type="entry name" value="PRTase-like"/>
    <property type="match status" value="1"/>
</dbReference>
<dbReference type="NCBIfam" id="TIGR01743">
    <property type="entry name" value="purR_Bsub"/>
    <property type="match status" value="1"/>
</dbReference>
<dbReference type="Gene3D" id="3.40.50.2020">
    <property type="match status" value="1"/>
</dbReference>
<dbReference type="InterPro" id="IPR010078">
    <property type="entry name" value="PurR_Bsub"/>
</dbReference>
<evidence type="ECO:0000313" key="8">
    <source>
        <dbReference type="EMBL" id="EFL94966.1"/>
    </source>
</evidence>
<dbReference type="GO" id="GO:0003677">
    <property type="term" value="F:DNA binding"/>
    <property type="evidence" value="ECO:0007669"/>
    <property type="project" value="UniProtKB-KW"/>
</dbReference>
<dbReference type="Gene3D" id="1.10.10.10">
    <property type="entry name" value="Winged helix-like DNA-binding domain superfamily/Winged helix DNA-binding domain"/>
    <property type="match status" value="1"/>
</dbReference>
<evidence type="ECO:0000259" key="7">
    <source>
        <dbReference type="Pfam" id="PF09182"/>
    </source>
</evidence>
<dbReference type="InterPro" id="IPR036390">
    <property type="entry name" value="WH_DNA-bd_sf"/>
</dbReference>
<evidence type="ECO:0000256" key="4">
    <source>
        <dbReference type="ARBA" id="ARBA00023163"/>
    </source>
</evidence>
<comment type="subunit">
    <text evidence="1">Homodimer.</text>
</comment>
<dbReference type="Pfam" id="PF09182">
    <property type="entry name" value="PuR_N"/>
    <property type="match status" value="1"/>
</dbReference>
<dbReference type="SUPFAM" id="SSF46785">
    <property type="entry name" value="Winged helix' DNA-binding domain"/>
    <property type="match status" value="1"/>
</dbReference>